<reference evidence="4" key="1">
    <citation type="submission" date="2016-06" db="UniProtKB">
        <authorList>
            <consortium name="WormBaseParasite"/>
        </authorList>
    </citation>
    <scope>IDENTIFICATION</scope>
</reference>
<keyword evidence="3" id="KW-1185">Reference proteome</keyword>
<evidence type="ECO:0000256" key="1">
    <source>
        <dbReference type="SAM" id="MobiDB-lite"/>
    </source>
</evidence>
<sequence>MESNGVEMKPVEVLDFGSKQELKEERPAPLGSSNTSDELISMVLPTLTRPNKRRHIRTDFEDITVSSDAAEAQRRERERLRRLSKLRGSEAVMSGGDVEVADCKQEILTSSDHPEPAAKCSKLPLLAGVKPSTSYVDTDVIELSSDEDSDADARSIDLIQPVPFCLQSLSRK</sequence>
<name>A0A183DXV6_9BILA</name>
<gene>
    <name evidence="2" type="ORF">GPUH_LOCUS13547</name>
</gene>
<dbReference type="Proteomes" id="UP000271098">
    <property type="component" value="Unassembled WGS sequence"/>
</dbReference>
<dbReference type="EMBL" id="UYRT01080321">
    <property type="protein sequence ID" value="VDN22511.1"/>
    <property type="molecule type" value="Genomic_DNA"/>
</dbReference>
<proteinExistence type="predicted"/>
<evidence type="ECO:0000313" key="2">
    <source>
        <dbReference type="EMBL" id="VDN22511.1"/>
    </source>
</evidence>
<accession>A0A183DXV6</accession>
<organism evidence="4">
    <name type="scientific">Gongylonema pulchrum</name>
    <dbReference type="NCBI Taxonomy" id="637853"/>
    <lineage>
        <taxon>Eukaryota</taxon>
        <taxon>Metazoa</taxon>
        <taxon>Ecdysozoa</taxon>
        <taxon>Nematoda</taxon>
        <taxon>Chromadorea</taxon>
        <taxon>Rhabditida</taxon>
        <taxon>Spirurina</taxon>
        <taxon>Spiruromorpha</taxon>
        <taxon>Spiruroidea</taxon>
        <taxon>Gongylonematidae</taxon>
        <taxon>Gongylonema</taxon>
    </lineage>
</organism>
<protein>
    <submittedName>
        <fullName evidence="2 4">Uncharacterized protein</fullName>
    </submittedName>
</protein>
<reference evidence="2 3" key="2">
    <citation type="submission" date="2018-11" db="EMBL/GenBank/DDBJ databases">
        <authorList>
            <consortium name="Pathogen Informatics"/>
        </authorList>
    </citation>
    <scope>NUCLEOTIDE SEQUENCE [LARGE SCALE GENOMIC DNA]</scope>
</reference>
<dbReference type="AlphaFoldDB" id="A0A183DXV6"/>
<feature type="compositionally biased region" description="Basic and acidic residues" evidence="1">
    <location>
        <begin position="18"/>
        <end position="27"/>
    </location>
</feature>
<evidence type="ECO:0000313" key="4">
    <source>
        <dbReference type="WBParaSite" id="GPUH_0001356201-mRNA-1"/>
    </source>
</evidence>
<feature type="region of interest" description="Disordered" evidence="1">
    <location>
        <begin position="1"/>
        <end position="37"/>
    </location>
</feature>
<dbReference type="WBParaSite" id="GPUH_0001356201-mRNA-1">
    <property type="protein sequence ID" value="GPUH_0001356201-mRNA-1"/>
    <property type="gene ID" value="GPUH_0001356201"/>
</dbReference>
<evidence type="ECO:0000313" key="3">
    <source>
        <dbReference type="Proteomes" id="UP000271098"/>
    </source>
</evidence>